<keyword evidence="4 5" id="KW-0472">Membrane</keyword>
<evidence type="ECO:0000256" key="1">
    <source>
        <dbReference type="ARBA" id="ARBA00004141"/>
    </source>
</evidence>
<evidence type="ECO:0000313" key="8">
    <source>
        <dbReference type="Proteomes" id="UP000601789"/>
    </source>
</evidence>
<dbReference type="InterPro" id="IPR007016">
    <property type="entry name" value="O-antigen_ligase-rel_domated"/>
</dbReference>
<feature type="transmembrane region" description="Helical" evidence="5">
    <location>
        <begin position="140"/>
        <end position="158"/>
    </location>
</feature>
<evidence type="ECO:0000259" key="6">
    <source>
        <dbReference type="Pfam" id="PF04932"/>
    </source>
</evidence>
<comment type="subcellular location">
    <subcellularLocation>
        <location evidence="1">Membrane</location>
        <topology evidence="1">Multi-pass membrane protein</topology>
    </subcellularLocation>
</comment>
<keyword evidence="3 5" id="KW-1133">Transmembrane helix</keyword>
<feature type="transmembrane region" description="Helical" evidence="5">
    <location>
        <begin position="87"/>
        <end position="106"/>
    </location>
</feature>
<feature type="transmembrane region" description="Helical" evidence="5">
    <location>
        <begin position="275"/>
        <end position="299"/>
    </location>
</feature>
<feature type="transmembrane region" description="Helical" evidence="5">
    <location>
        <begin position="403"/>
        <end position="419"/>
    </location>
</feature>
<feature type="transmembrane region" description="Helical" evidence="5">
    <location>
        <begin position="36"/>
        <end position="56"/>
    </location>
</feature>
<dbReference type="PANTHER" id="PTHR37422">
    <property type="entry name" value="TEICHURONIC ACID BIOSYNTHESIS PROTEIN TUAE"/>
    <property type="match status" value="1"/>
</dbReference>
<name>A0ABS0SAS5_9HYPH</name>
<dbReference type="Proteomes" id="UP000601789">
    <property type="component" value="Unassembled WGS sequence"/>
</dbReference>
<feature type="transmembrane region" description="Helical" evidence="5">
    <location>
        <begin position="229"/>
        <end position="245"/>
    </location>
</feature>
<keyword evidence="8" id="KW-1185">Reference proteome</keyword>
<feature type="transmembrane region" description="Helical" evidence="5">
    <location>
        <begin position="113"/>
        <end position="134"/>
    </location>
</feature>
<evidence type="ECO:0000256" key="4">
    <source>
        <dbReference type="ARBA" id="ARBA00023136"/>
    </source>
</evidence>
<proteinExistence type="predicted"/>
<feature type="domain" description="O-antigen ligase-related" evidence="6">
    <location>
        <begin position="236"/>
        <end position="382"/>
    </location>
</feature>
<evidence type="ECO:0000256" key="2">
    <source>
        <dbReference type="ARBA" id="ARBA00022692"/>
    </source>
</evidence>
<feature type="transmembrane region" description="Helical" evidence="5">
    <location>
        <begin position="204"/>
        <end position="222"/>
    </location>
</feature>
<comment type="caution">
    <text evidence="7">The sequence shown here is derived from an EMBL/GenBank/DDBJ whole genome shotgun (WGS) entry which is preliminary data.</text>
</comment>
<feature type="transmembrane region" description="Helical" evidence="5">
    <location>
        <begin position="251"/>
        <end position="268"/>
    </location>
</feature>
<sequence>MNTRSPTLLARLERHAAVRQVSVALQDSLARLGGQLGSLIPAMMLGYVLIVWPLAFGGGEYSPLELQMGWMAPLPADAGERSPLKMIAYPLLFMLALVCSLSTGSYRRLPIDNLGMAAAAVILVLAVASAAWSLFPKLTLMRGVLLCIITTTLILAVYSAHSFHVMMRALLVVMIAVTVLNLISVLTQPAGPIGHTGIFPQKNVFGWVSGVLLFVGLYHVTFGGLLQRCIAVMMIAAAPLFLVLSQSKTSLGLAILAPTIGLVLLYAARRMRLSPALLVAVGVGLATLIFFIGAGSGAWTFKSLNASLLGDATLTGRTDLWEFATRLIDRQPWLGHGYEAIWGTGYDGIPYRETLGFARVSPTGHNGYIDMLLHLGLLGFALKTAFLIAALSAAGRLAQVDGRLGWLTLTIFAFILMHNNLESDIFISSNPLWMLMVLFFAVAIRSSSAAR</sequence>
<feature type="transmembrane region" description="Helical" evidence="5">
    <location>
        <begin position="371"/>
        <end position="391"/>
    </location>
</feature>
<accession>A0ABS0SAS5</accession>
<feature type="transmembrane region" description="Helical" evidence="5">
    <location>
        <begin position="165"/>
        <end position="184"/>
    </location>
</feature>
<dbReference type="Pfam" id="PF04932">
    <property type="entry name" value="Wzy_C"/>
    <property type="match status" value="1"/>
</dbReference>
<organism evidence="7 8">
    <name type="scientific">Aquamicrobium zhengzhouense</name>
    <dbReference type="NCBI Taxonomy" id="2781738"/>
    <lineage>
        <taxon>Bacteria</taxon>
        <taxon>Pseudomonadati</taxon>
        <taxon>Pseudomonadota</taxon>
        <taxon>Alphaproteobacteria</taxon>
        <taxon>Hyphomicrobiales</taxon>
        <taxon>Phyllobacteriaceae</taxon>
        <taxon>Aquamicrobium</taxon>
    </lineage>
</organism>
<evidence type="ECO:0000313" key="7">
    <source>
        <dbReference type="EMBL" id="MBI1619765.1"/>
    </source>
</evidence>
<dbReference type="PANTHER" id="PTHR37422:SF21">
    <property type="entry name" value="EXOQ-LIKE PROTEIN"/>
    <property type="match status" value="1"/>
</dbReference>
<reference evidence="7 8" key="1">
    <citation type="submission" date="2020-10" db="EMBL/GenBank/DDBJ databases">
        <title>Aquamicrobium zhengzhouensis sp. nov., a exopolysaccharide producing bacterium isolated from farmland soil.</title>
        <authorList>
            <person name="Wang X."/>
        </authorList>
    </citation>
    <scope>NUCLEOTIDE SEQUENCE [LARGE SCALE GENOMIC DNA]</scope>
    <source>
        <strain evidence="8">cd-1</strain>
    </source>
</reference>
<feature type="transmembrane region" description="Helical" evidence="5">
    <location>
        <begin position="425"/>
        <end position="444"/>
    </location>
</feature>
<keyword evidence="7" id="KW-0436">Ligase</keyword>
<dbReference type="RefSeq" id="WP_198474464.1">
    <property type="nucleotide sequence ID" value="NZ_JADGMQ010000002.1"/>
</dbReference>
<evidence type="ECO:0000256" key="5">
    <source>
        <dbReference type="SAM" id="Phobius"/>
    </source>
</evidence>
<dbReference type="EMBL" id="JADGMQ010000002">
    <property type="protein sequence ID" value="MBI1619765.1"/>
    <property type="molecule type" value="Genomic_DNA"/>
</dbReference>
<evidence type="ECO:0000256" key="3">
    <source>
        <dbReference type="ARBA" id="ARBA00022989"/>
    </source>
</evidence>
<dbReference type="GO" id="GO:0016874">
    <property type="term" value="F:ligase activity"/>
    <property type="evidence" value="ECO:0007669"/>
    <property type="project" value="UniProtKB-KW"/>
</dbReference>
<gene>
    <name evidence="7" type="ORF">IOD40_03680</name>
</gene>
<keyword evidence="2 5" id="KW-0812">Transmembrane</keyword>
<protein>
    <submittedName>
        <fullName evidence="7">O-antigen ligase family protein</fullName>
    </submittedName>
</protein>
<dbReference type="InterPro" id="IPR051533">
    <property type="entry name" value="WaaL-like"/>
</dbReference>